<evidence type="ECO:0000313" key="3">
    <source>
        <dbReference type="Proteomes" id="UP001066276"/>
    </source>
</evidence>
<protein>
    <submittedName>
        <fullName evidence="2">Uncharacterized protein</fullName>
    </submittedName>
</protein>
<proteinExistence type="predicted"/>
<evidence type="ECO:0000313" key="2">
    <source>
        <dbReference type="EMBL" id="KAJ1172023.1"/>
    </source>
</evidence>
<reference evidence="2" key="1">
    <citation type="journal article" date="2022" name="bioRxiv">
        <title>Sequencing and chromosome-scale assembly of the giantPleurodeles waltlgenome.</title>
        <authorList>
            <person name="Brown T."/>
            <person name="Elewa A."/>
            <person name="Iarovenko S."/>
            <person name="Subramanian E."/>
            <person name="Araus A.J."/>
            <person name="Petzold A."/>
            <person name="Susuki M."/>
            <person name="Suzuki K.-i.T."/>
            <person name="Hayashi T."/>
            <person name="Toyoda A."/>
            <person name="Oliveira C."/>
            <person name="Osipova E."/>
            <person name="Leigh N.D."/>
            <person name="Simon A."/>
            <person name="Yun M.H."/>
        </authorList>
    </citation>
    <scope>NUCLEOTIDE SEQUENCE</scope>
    <source>
        <strain evidence="2">20211129_DDA</strain>
        <tissue evidence="2">Liver</tissue>
    </source>
</reference>
<sequence length="90" mass="9914">MKLASFQPCNDHAGPWPITEQVGWAWAGHKKRRLETCGRAVWGARDATDNLNTPPTRETPPASTPPPEPLVGAPHRTLHLETWLCPSVLS</sequence>
<keyword evidence="3" id="KW-1185">Reference proteome</keyword>
<dbReference type="Proteomes" id="UP001066276">
    <property type="component" value="Chromosome 4_1"/>
</dbReference>
<dbReference type="AlphaFoldDB" id="A0AAV7T6D4"/>
<gene>
    <name evidence="2" type="ORF">NDU88_003879</name>
</gene>
<dbReference type="EMBL" id="JANPWB010000007">
    <property type="protein sequence ID" value="KAJ1172023.1"/>
    <property type="molecule type" value="Genomic_DNA"/>
</dbReference>
<name>A0AAV7T6D4_PLEWA</name>
<feature type="region of interest" description="Disordered" evidence="1">
    <location>
        <begin position="44"/>
        <end position="75"/>
    </location>
</feature>
<accession>A0AAV7T6D4</accession>
<organism evidence="2 3">
    <name type="scientific">Pleurodeles waltl</name>
    <name type="common">Iberian ribbed newt</name>
    <dbReference type="NCBI Taxonomy" id="8319"/>
    <lineage>
        <taxon>Eukaryota</taxon>
        <taxon>Metazoa</taxon>
        <taxon>Chordata</taxon>
        <taxon>Craniata</taxon>
        <taxon>Vertebrata</taxon>
        <taxon>Euteleostomi</taxon>
        <taxon>Amphibia</taxon>
        <taxon>Batrachia</taxon>
        <taxon>Caudata</taxon>
        <taxon>Salamandroidea</taxon>
        <taxon>Salamandridae</taxon>
        <taxon>Pleurodelinae</taxon>
        <taxon>Pleurodeles</taxon>
    </lineage>
</organism>
<comment type="caution">
    <text evidence="2">The sequence shown here is derived from an EMBL/GenBank/DDBJ whole genome shotgun (WGS) entry which is preliminary data.</text>
</comment>
<evidence type="ECO:0000256" key="1">
    <source>
        <dbReference type="SAM" id="MobiDB-lite"/>
    </source>
</evidence>